<protein>
    <submittedName>
        <fullName evidence="7">Uncharacterized protein</fullName>
    </submittedName>
</protein>
<gene>
    <name evidence="7" type="ORF">Q7C36_006826</name>
</gene>
<evidence type="ECO:0000256" key="1">
    <source>
        <dbReference type="ARBA" id="ARBA00004141"/>
    </source>
</evidence>
<evidence type="ECO:0000313" key="7">
    <source>
        <dbReference type="EMBL" id="KAK2854957.1"/>
    </source>
</evidence>
<dbReference type="GO" id="GO:0016020">
    <property type="term" value="C:membrane"/>
    <property type="evidence" value="ECO:0007669"/>
    <property type="project" value="UniProtKB-SubCell"/>
</dbReference>
<dbReference type="AlphaFoldDB" id="A0AA88SX48"/>
<dbReference type="InterPro" id="IPR007237">
    <property type="entry name" value="CD20-like"/>
</dbReference>
<feature type="transmembrane region" description="Helical" evidence="6">
    <location>
        <begin position="268"/>
        <end position="291"/>
    </location>
</feature>
<evidence type="ECO:0000313" key="8">
    <source>
        <dbReference type="Proteomes" id="UP001187315"/>
    </source>
</evidence>
<name>A0AA88SX48_TACVA</name>
<dbReference type="Proteomes" id="UP001187315">
    <property type="component" value="Unassembled WGS sequence"/>
</dbReference>
<evidence type="ECO:0000256" key="3">
    <source>
        <dbReference type="ARBA" id="ARBA00022692"/>
    </source>
</evidence>
<dbReference type="InterPro" id="IPR030417">
    <property type="entry name" value="MS4A"/>
</dbReference>
<comment type="subcellular location">
    <subcellularLocation>
        <location evidence="1">Membrane</location>
        <topology evidence="1">Multi-pass membrane protein</topology>
    </subcellularLocation>
</comment>
<organism evidence="7 8">
    <name type="scientific">Tachysurus vachellii</name>
    <name type="common">Darkbarbel catfish</name>
    <name type="synonym">Pelteobagrus vachellii</name>
    <dbReference type="NCBI Taxonomy" id="175792"/>
    <lineage>
        <taxon>Eukaryota</taxon>
        <taxon>Metazoa</taxon>
        <taxon>Chordata</taxon>
        <taxon>Craniata</taxon>
        <taxon>Vertebrata</taxon>
        <taxon>Euteleostomi</taxon>
        <taxon>Actinopterygii</taxon>
        <taxon>Neopterygii</taxon>
        <taxon>Teleostei</taxon>
        <taxon>Ostariophysi</taxon>
        <taxon>Siluriformes</taxon>
        <taxon>Bagridae</taxon>
        <taxon>Tachysurus</taxon>
    </lineage>
</organism>
<evidence type="ECO:0000256" key="5">
    <source>
        <dbReference type="ARBA" id="ARBA00023136"/>
    </source>
</evidence>
<dbReference type="PANTHER" id="PTHR23320">
    <property type="entry name" value="MEMBRANE-SPANNING 4-DOMAINS SUBFAMILY A MS4A -RELATED"/>
    <property type="match status" value="1"/>
</dbReference>
<feature type="transmembrane region" description="Helical" evidence="6">
    <location>
        <begin position="324"/>
        <end position="348"/>
    </location>
</feature>
<evidence type="ECO:0000256" key="2">
    <source>
        <dbReference type="ARBA" id="ARBA00009565"/>
    </source>
</evidence>
<evidence type="ECO:0000256" key="4">
    <source>
        <dbReference type="ARBA" id="ARBA00022989"/>
    </source>
</evidence>
<feature type="transmembrane region" description="Helical" evidence="6">
    <location>
        <begin position="393"/>
        <end position="419"/>
    </location>
</feature>
<feature type="transmembrane region" description="Helical" evidence="6">
    <location>
        <begin position="117"/>
        <end position="140"/>
    </location>
</feature>
<dbReference type="Pfam" id="PF04103">
    <property type="entry name" value="CD20"/>
    <property type="match status" value="2"/>
</dbReference>
<evidence type="ECO:0000256" key="6">
    <source>
        <dbReference type="SAM" id="Phobius"/>
    </source>
</evidence>
<comment type="caution">
    <text evidence="7">The sequence shown here is derived from an EMBL/GenBank/DDBJ whole genome shotgun (WGS) entry which is preliminary data.</text>
</comment>
<reference evidence="7" key="1">
    <citation type="submission" date="2023-08" db="EMBL/GenBank/DDBJ databases">
        <title>Pelteobagrus vachellii genome.</title>
        <authorList>
            <person name="Liu H."/>
        </authorList>
    </citation>
    <scope>NUCLEOTIDE SEQUENCE</scope>
    <source>
        <strain evidence="7">PRFRI_2022a</strain>
        <tissue evidence="7">Muscle</tissue>
    </source>
</reference>
<accession>A0AA88SX48</accession>
<feature type="transmembrane region" description="Helical" evidence="6">
    <location>
        <begin position="56"/>
        <end position="80"/>
    </location>
</feature>
<feature type="transmembrane region" description="Helical" evidence="6">
    <location>
        <begin position="297"/>
        <end position="317"/>
    </location>
</feature>
<feature type="transmembrane region" description="Helical" evidence="6">
    <location>
        <begin position="86"/>
        <end position="105"/>
    </location>
</feature>
<dbReference type="EMBL" id="JAVHJS010000006">
    <property type="protein sequence ID" value="KAK2854957.1"/>
    <property type="molecule type" value="Genomic_DNA"/>
</dbReference>
<keyword evidence="8" id="KW-1185">Reference proteome</keyword>
<dbReference type="PANTHER" id="PTHR23320:SF128">
    <property type="entry name" value="MEMBRANE-SPANNING 4-DOMAINS SUBFAMILY A MEMBER 4A"/>
    <property type="match status" value="1"/>
</dbReference>
<keyword evidence="3 6" id="KW-0812">Transmembrane</keyword>
<keyword evidence="4 6" id="KW-1133">Transmembrane helix</keyword>
<feature type="transmembrane region" description="Helical" evidence="6">
    <location>
        <begin position="177"/>
        <end position="198"/>
    </location>
</feature>
<keyword evidence="5 6" id="KW-0472">Membrane</keyword>
<sequence length="453" mass="49127">MATSFTTDAHGVRVVTQIIPLVSPEPVQFPSEKKNNKTKVPDAPYMTRMFLKGEPVALGTVQIMIGIVMMAMGAITWFTQTLFGEIPLGLGLSFIISGSVTLGSHKGTFRPIIKSAVVVNIISVLLALSGICYFCFAFTIQPDLNSCKGSGDTYYTRYYECQYITGKLKDIISGINGILLILSMLEVCVCTTTIVFACKANIQASGTKMEEVVQGKCSIHDALLNTEYTAAVWTPPRFLSIASAGLKSTMSLYPSQIKAFKSSEPKTLGAVEIIIGLLTLTLSTIVYKLHYHIQREVIILILNGAQLIITGIVLVHTGRRPTKCLVGTTIVLQLLTAAFDIVGFGLIARHVPFRGESYYYRDTEWCCDPRHSLWACCGEGDKKGQKEFLVNGILGTLIGSLVLVCIIGLVVALFGVYALSVSAIKELTPIPNSNAKSQYGSGELARTNVRNGN</sequence>
<proteinExistence type="inferred from homology"/>
<comment type="similarity">
    <text evidence="2">Belongs to the MS4A family.</text>
</comment>